<dbReference type="InterPro" id="IPR010809">
    <property type="entry name" value="FliD_C"/>
</dbReference>
<dbReference type="InterPro" id="IPR003481">
    <property type="entry name" value="FliD_N"/>
</dbReference>
<feature type="domain" description="Flagellar hook-associated protein 2 N-terminal" evidence="6">
    <location>
        <begin position="18"/>
        <end position="115"/>
    </location>
</feature>
<proteinExistence type="inferred from homology"/>
<dbReference type="AlphaFoldDB" id="A0A840HX01"/>
<keyword evidence="4 5" id="KW-0975">Bacterial flagellum</keyword>
<evidence type="ECO:0000256" key="1">
    <source>
        <dbReference type="ARBA" id="ARBA00009764"/>
    </source>
</evidence>
<dbReference type="EMBL" id="JACHOV010000011">
    <property type="protein sequence ID" value="MBB4642483.1"/>
    <property type="molecule type" value="Genomic_DNA"/>
</dbReference>
<dbReference type="GO" id="GO:0007155">
    <property type="term" value="P:cell adhesion"/>
    <property type="evidence" value="ECO:0007669"/>
    <property type="project" value="InterPro"/>
</dbReference>
<evidence type="ECO:0000313" key="8">
    <source>
        <dbReference type="EMBL" id="MBB4642483.1"/>
    </source>
</evidence>
<dbReference type="PANTHER" id="PTHR30288:SF0">
    <property type="entry name" value="FLAGELLAR HOOK-ASSOCIATED PROTEIN 2"/>
    <property type="match status" value="1"/>
</dbReference>
<evidence type="ECO:0000259" key="7">
    <source>
        <dbReference type="Pfam" id="PF07195"/>
    </source>
</evidence>
<comment type="subcellular location">
    <subcellularLocation>
        <location evidence="5">Secreted</location>
    </subcellularLocation>
    <subcellularLocation>
        <location evidence="5">Bacterial flagellum</location>
    </subcellularLocation>
</comment>
<dbReference type="RefSeq" id="WP_184476627.1">
    <property type="nucleotide sequence ID" value="NZ_JACHOV010000011.1"/>
</dbReference>
<evidence type="ECO:0000313" key="9">
    <source>
        <dbReference type="Proteomes" id="UP000575068"/>
    </source>
</evidence>
<keyword evidence="8" id="KW-0969">Cilium</keyword>
<sequence length="471" mass="48512">MVTSVSSGITSALGLGYGIDSASIVSGLVSAVRGPKEQVLSARESLVSAQISALANASGALDTFSKALSELLADSSYSGNPASSDSSIAAVKLTQEGDLSNLPIALEVKALATSQVLKSTTLANSGTAVGIGTLTLATSSGSYAITIDSNNNTLAGLATAINDADAGVTATVVTDSSGARLVLKGGVGGSEAFTLSDSGDADADLQRFTSTGGLTQVRPAQNATIVLDGVETSFASNTIVDAIPNVTIDLMKAIPGSTITISEEQPTKSMRGLVGEFVDAYNGLWKSLSALTVAGTSETKGGILASDYSIRQMKGMLSKLTSTPLAASGTFTTLAQIGVQTTKEGTLKIDAAALDKALDDNAAAVTAMINPFTQDASNPGLAGALEAIKTRLQNVDPNDERNSGMLVAAKKRYEAVREKIEAEQERFEESMANYEERLSATFSAMDTKLATLKASQNYLEQQIKMWNSSDD</sequence>
<keyword evidence="5" id="KW-0964">Secreted</keyword>
<dbReference type="GO" id="GO:0005576">
    <property type="term" value="C:extracellular region"/>
    <property type="evidence" value="ECO:0007669"/>
    <property type="project" value="UniProtKB-SubCell"/>
</dbReference>
<accession>A0A840HX01</accession>
<name>A0A840HX01_9SPHN</name>
<protein>
    <recommendedName>
        <fullName evidence="5">Flagellar hook-associated protein 2</fullName>
        <shortName evidence="5">HAP2</shortName>
    </recommendedName>
    <alternativeName>
        <fullName evidence="5">Flagellar cap protein</fullName>
    </alternativeName>
</protein>
<keyword evidence="3 5" id="KW-0175">Coiled coil</keyword>
<keyword evidence="8" id="KW-0966">Cell projection</keyword>
<comment type="subunit">
    <text evidence="2 5">Homopentamer.</text>
</comment>
<dbReference type="GO" id="GO:0071973">
    <property type="term" value="P:bacterial-type flagellum-dependent cell motility"/>
    <property type="evidence" value="ECO:0007669"/>
    <property type="project" value="TreeGrafter"/>
</dbReference>
<evidence type="ECO:0000259" key="6">
    <source>
        <dbReference type="Pfam" id="PF02465"/>
    </source>
</evidence>
<comment type="caution">
    <text evidence="8">The sequence shown here is derived from an EMBL/GenBank/DDBJ whole genome shotgun (WGS) entry which is preliminary data.</text>
</comment>
<dbReference type="InterPro" id="IPR040026">
    <property type="entry name" value="FliD"/>
</dbReference>
<evidence type="ECO:0000256" key="3">
    <source>
        <dbReference type="ARBA" id="ARBA00023054"/>
    </source>
</evidence>
<reference evidence="8 9" key="1">
    <citation type="submission" date="2020-08" db="EMBL/GenBank/DDBJ databases">
        <title>Genomic Encyclopedia of Type Strains, Phase IV (KMG-IV): sequencing the most valuable type-strain genomes for metagenomic binning, comparative biology and taxonomic classification.</title>
        <authorList>
            <person name="Goeker M."/>
        </authorList>
    </citation>
    <scope>NUCLEOTIDE SEQUENCE [LARGE SCALE GENOMIC DNA]</scope>
    <source>
        <strain evidence="8 9">DSM 7465</strain>
    </source>
</reference>
<comment type="function">
    <text evidence="5">Required for morphogenesis and for the elongation of the flagellar filament by facilitating polymerization of the flagellin monomers at the tip of growing filament. Forms a capping structure, which prevents flagellin subunits (transported through the central channel of the flagellum) from leaking out without polymerization at the distal end.</text>
</comment>
<dbReference type="Proteomes" id="UP000575068">
    <property type="component" value="Unassembled WGS sequence"/>
</dbReference>
<feature type="coiled-coil region" evidence="5">
    <location>
        <begin position="406"/>
        <end position="437"/>
    </location>
</feature>
<keyword evidence="9" id="KW-1185">Reference proteome</keyword>
<feature type="domain" description="Flagellar hook-associated protein 2 C-terminal" evidence="7">
    <location>
        <begin position="220"/>
        <end position="452"/>
    </location>
</feature>
<organism evidence="8 9">
    <name type="scientific">Rhizorhapis suberifaciens</name>
    <name type="common">corky root of lettuce</name>
    <dbReference type="NCBI Taxonomy" id="13656"/>
    <lineage>
        <taxon>Bacteria</taxon>
        <taxon>Pseudomonadati</taxon>
        <taxon>Pseudomonadota</taxon>
        <taxon>Alphaproteobacteria</taxon>
        <taxon>Sphingomonadales</taxon>
        <taxon>Sphingomonadaceae</taxon>
        <taxon>Rhizorhapis</taxon>
    </lineage>
</organism>
<dbReference type="GO" id="GO:0009421">
    <property type="term" value="C:bacterial-type flagellum filament cap"/>
    <property type="evidence" value="ECO:0007669"/>
    <property type="project" value="InterPro"/>
</dbReference>
<evidence type="ECO:0000256" key="2">
    <source>
        <dbReference type="ARBA" id="ARBA00011255"/>
    </source>
</evidence>
<dbReference type="Pfam" id="PF07195">
    <property type="entry name" value="FliD_C"/>
    <property type="match status" value="1"/>
</dbReference>
<dbReference type="Pfam" id="PF02465">
    <property type="entry name" value="FliD_N"/>
    <property type="match status" value="1"/>
</dbReference>
<dbReference type="GO" id="GO:0009424">
    <property type="term" value="C:bacterial-type flagellum hook"/>
    <property type="evidence" value="ECO:0007669"/>
    <property type="project" value="UniProtKB-UniRule"/>
</dbReference>
<dbReference type="PANTHER" id="PTHR30288">
    <property type="entry name" value="FLAGELLAR CAP/ASSEMBLY PROTEIN FLID"/>
    <property type="match status" value="1"/>
</dbReference>
<gene>
    <name evidence="8" type="ORF">HNQ99_002814</name>
</gene>
<evidence type="ECO:0000256" key="5">
    <source>
        <dbReference type="RuleBase" id="RU362066"/>
    </source>
</evidence>
<evidence type="ECO:0000256" key="4">
    <source>
        <dbReference type="ARBA" id="ARBA00023143"/>
    </source>
</evidence>
<comment type="similarity">
    <text evidence="1 5">Belongs to the FliD family.</text>
</comment>
<keyword evidence="8" id="KW-0282">Flagellum</keyword>